<comment type="similarity">
    <text evidence="1">Belongs to the thymidine kinase family.</text>
</comment>
<sequence>EIDGRMALVVAIDEAQFFDDELPEVCNELANRGLRVIVAGLDLDFTGKPFGCMPQLLALAEEVTKLHAVCMETGRAAHFSHRIAGGDSTIELGEKDRYVPLARHAFVVFRKKENSK</sequence>
<dbReference type="GO" id="GO:0005829">
    <property type="term" value="C:cytosol"/>
    <property type="evidence" value="ECO:0007669"/>
    <property type="project" value="TreeGrafter"/>
</dbReference>
<comment type="caution">
    <text evidence="8">The sequence shown here is derived from an EMBL/GenBank/DDBJ whole genome shotgun (WGS) entry which is preliminary data.</text>
</comment>
<evidence type="ECO:0000256" key="7">
    <source>
        <dbReference type="ARBA" id="ARBA00022840"/>
    </source>
</evidence>
<evidence type="ECO:0000256" key="1">
    <source>
        <dbReference type="ARBA" id="ARBA00007587"/>
    </source>
</evidence>
<evidence type="ECO:0000256" key="4">
    <source>
        <dbReference type="ARBA" id="ARBA00022679"/>
    </source>
</evidence>
<dbReference type="Pfam" id="PF00265">
    <property type="entry name" value="TK"/>
    <property type="match status" value="1"/>
</dbReference>
<dbReference type="SUPFAM" id="SSF52540">
    <property type="entry name" value="P-loop containing nucleoside triphosphate hydrolases"/>
    <property type="match status" value="1"/>
</dbReference>
<protein>
    <recommendedName>
        <fullName evidence="2">thymidine kinase</fullName>
        <ecNumber evidence="2">2.7.1.21</ecNumber>
    </recommendedName>
</protein>
<dbReference type="EC" id="2.7.1.21" evidence="2"/>
<dbReference type="GO" id="GO:0071897">
    <property type="term" value="P:DNA biosynthetic process"/>
    <property type="evidence" value="ECO:0007669"/>
    <property type="project" value="UniProtKB-KW"/>
</dbReference>
<dbReference type="PANTHER" id="PTHR11441:SF0">
    <property type="entry name" value="THYMIDINE KINASE, CYTOSOLIC"/>
    <property type="match status" value="1"/>
</dbReference>
<dbReference type="InterPro" id="IPR027417">
    <property type="entry name" value="P-loop_NTPase"/>
</dbReference>
<evidence type="ECO:0000256" key="3">
    <source>
        <dbReference type="ARBA" id="ARBA00022634"/>
    </source>
</evidence>
<dbReference type="GO" id="GO:0004797">
    <property type="term" value="F:thymidine kinase activity"/>
    <property type="evidence" value="ECO:0007669"/>
    <property type="project" value="UniProtKB-EC"/>
</dbReference>
<feature type="non-terminal residue" evidence="8">
    <location>
        <position position="1"/>
    </location>
</feature>
<dbReference type="GO" id="GO:0046104">
    <property type="term" value="P:thymidine metabolic process"/>
    <property type="evidence" value="ECO:0007669"/>
    <property type="project" value="TreeGrafter"/>
</dbReference>
<organism evidence="8">
    <name type="scientific">marine sediment metagenome</name>
    <dbReference type="NCBI Taxonomy" id="412755"/>
    <lineage>
        <taxon>unclassified sequences</taxon>
        <taxon>metagenomes</taxon>
        <taxon>ecological metagenomes</taxon>
    </lineage>
</organism>
<keyword evidence="4" id="KW-0808">Transferase</keyword>
<proteinExistence type="inferred from homology"/>
<dbReference type="InterPro" id="IPR001267">
    <property type="entry name" value="Thymidine_kinase"/>
</dbReference>
<keyword evidence="5" id="KW-0547">Nucleotide-binding</keyword>
<accession>X0UT83</accession>
<dbReference type="SUPFAM" id="SSF57716">
    <property type="entry name" value="Glucocorticoid receptor-like (DNA-binding domain)"/>
    <property type="match status" value="1"/>
</dbReference>
<keyword evidence="7" id="KW-0067">ATP-binding</keyword>
<name>X0UT83_9ZZZZ</name>
<dbReference type="PANTHER" id="PTHR11441">
    <property type="entry name" value="THYMIDINE KINASE"/>
    <property type="match status" value="1"/>
</dbReference>
<dbReference type="Gene3D" id="3.40.50.300">
    <property type="entry name" value="P-loop containing nucleotide triphosphate hydrolases"/>
    <property type="match status" value="1"/>
</dbReference>
<evidence type="ECO:0000313" key="8">
    <source>
        <dbReference type="EMBL" id="GAF91680.1"/>
    </source>
</evidence>
<keyword evidence="3" id="KW-0237">DNA synthesis</keyword>
<evidence type="ECO:0000256" key="2">
    <source>
        <dbReference type="ARBA" id="ARBA00012118"/>
    </source>
</evidence>
<dbReference type="EMBL" id="BARS01010270">
    <property type="protein sequence ID" value="GAF91680.1"/>
    <property type="molecule type" value="Genomic_DNA"/>
</dbReference>
<evidence type="ECO:0000256" key="5">
    <source>
        <dbReference type="ARBA" id="ARBA00022741"/>
    </source>
</evidence>
<dbReference type="Gene3D" id="3.30.60.20">
    <property type="match status" value="1"/>
</dbReference>
<keyword evidence="6" id="KW-0418">Kinase</keyword>
<evidence type="ECO:0000256" key="6">
    <source>
        <dbReference type="ARBA" id="ARBA00022777"/>
    </source>
</evidence>
<dbReference type="GO" id="GO:0005524">
    <property type="term" value="F:ATP binding"/>
    <property type="evidence" value="ECO:0007669"/>
    <property type="project" value="UniProtKB-KW"/>
</dbReference>
<reference evidence="8" key="1">
    <citation type="journal article" date="2014" name="Front. Microbiol.">
        <title>High frequency of phylogenetically diverse reductive dehalogenase-homologous genes in deep subseafloor sedimentary metagenomes.</title>
        <authorList>
            <person name="Kawai M."/>
            <person name="Futagami T."/>
            <person name="Toyoda A."/>
            <person name="Takaki Y."/>
            <person name="Nishi S."/>
            <person name="Hori S."/>
            <person name="Arai W."/>
            <person name="Tsubouchi T."/>
            <person name="Morono Y."/>
            <person name="Uchiyama I."/>
            <person name="Ito T."/>
            <person name="Fujiyama A."/>
            <person name="Inagaki F."/>
            <person name="Takami H."/>
        </authorList>
    </citation>
    <scope>NUCLEOTIDE SEQUENCE</scope>
    <source>
        <strain evidence="8">Expedition CK06-06</strain>
    </source>
</reference>
<dbReference type="AlphaFoldDB" id="X0UT83"/>
<gene>
    <name evidence="8" type="ORF">S01H1_19084</name>
</gene>